<dbReference type="PANTHER" id="PTHR22901:SF0">
    <property type="entry name" value="SIALATE O-ACETYLESTERASE"/>
    <property type="match status" value="1"/>
</dbReference>
<protein>
    <submittedName>
        <fullName evidence="3">Sialic acid-specific acetylesterase</fullName>
    </submittedName>
</protein>
<evidence type="ECO:0000256" key="1">
    <source>
        <dbReference type="SAM" id="MobiDB-lite"/>
    </source>
</evidence>
<dbReference type="EMBL" id="SHTC01000028">
    <property type="protein sequence ID" value="TCF56291.1"/>
    <property type="molecule type" value="Genomic_DNA"/>
</dbReference>
<dbReference type="Proteomes" id="UP000292787">
    <property type="component" value="Unassembled WGS sequence"/>
</dbReference>
<dbReference type="InterPro" id="IPR039329">
    <property type="entry name" value="SIAE"/>
</dbReference>
<evidence type="ECO:0000313" key="2">
    <source>
        <dbReference type="EMBL" id="TCF56291.1"/>
    </source>
</evidence>
<comment type="caution">
    <text evidence="3">The sequence shown here is derived from an EMBL/GenBank/DDBJ whole genome shotgun (WGS) entry which is preliminary data.</text>
</comment>
<organism evidence="3 5">
    <name type="scientific">Bifidobacterium longum subsp. longum</name>
    <dbReference type="NCBI Taxonomy" id="1679"/>
    <lineage>
        <taxon>Bacteria</taxon>
        <taxon>Bacillati</taxon>
        <taxon>Actinomycetota</taxon>
        <taxon>Actinomycetes</taxon>
        <taxon>Bifidobacteriales</taxon>
        <taxon>Bifidobacteriaceae</taxon>
        <taxon>Bifidobacterium</taxon>
    </lineage>
</organism>
<dbReference type="EMBL" id="SHTF01000031">
    <property type="protein sequence ID" value="TCF61800.1"/>
    <property type="molecule type" value="Genomic_DNA"/>
</dbReference>
<proteinExistence type="predicted"/>
<reference evidence="3" key="2">
    <citation type="submission" date="2019-02" db="EMBL/GenBank/DDBJ databases">
        <authorList>
            <person name="Odamaki T."/>
        </authorList>
    </citation>
    <scope>NUCLEOTIDE SEQUENCE</scope>
    <source>
        <strain evidence="2">MCC10113</strain>
        <strain evidence="3">MCC10116</strain>
    </source>
</reference>
<dbReference type="GO" id="GO:0001681">
    <property type="term" value="F:sialate O-acetylesterase activity"/>
    <property type="evidence" value="ECO:0007669"/>
    <property type="project" value="InterPro"/>
</dbReference>
<feature type="region of interest" description="Disordered" evidence="1">
    <location>
        <begin position="1"/>
        <end position="26"/>
    </location>
</feature>
<name>A0A4R0VCB9_BIFLL</name>
<evidence type="ECO:0000313" key="3">
    <source>
        <dbReference type="EMBL" id="TCF61800.1"/>
    </source>
</evidence>
<dbReference type="GO" id="GO:0005975">
    <property type="term" value="P:carbohydrate metabolic process"/>
    <property type="evidence" value="ECO:0007669"/>
    <property type="project" value="TreeGrafter"/>
</dbReference>
<reference evidence="4 5" key="1">
    <citation type="journal article" date="2018" name="Sci. Rep.">
        <title>Genomic diversity and distribution of Bifidobacterium longum subsp. longum across the human lifespan.</title>
        <authorList>
            <person name="Odamaki T."/>
            <person name="Bottacini F."/>
            <person name="Kato K."/>
            <person name="Mitsuyama E."/>
            <person name="Yoshida K."/>
            <person name="Horigome A."/>
            <person name="Xiao J.Z."/>
            <person name="van Sinderen D."/>
        </authorList>
    </citation>
    <scope>NUCLEOTIDE SEQUENCE [LARGE SCALE GENOMIC DNA]</scope>
    <source>
        <strain evidence="2 4">MCC10113</strain>
        <strain evidence="3 5">MCC10116</strain>
    </source>
</reference>
<gene>
    <name evidence="2" type="ORF">MCC10113_1913</name>
    <name evidence="3" type="ORF">MCC10116_2099</name>
</gene>
<sequence>MDSMVLQQNKTTTLSGSAQKSSSGKTISVTLREGKHKYASSSTIDKAGKNSIKLPRIKGSLAQYTMEFAIATTVMKTVHDACVGELFIAAGQSNMEINYNDYFKSDSAFKTNTSSRYTRDN</sequence>
<evidence type="ECO:0000313" key="4">
    <source>
        <dbReference type="Proteomes" id="UP000292478"/>
    </source>
</evidence>
<dbReference type="AlphaFoldDB" id="A0A4R0VCB9"/>
<dbReference type="Proteomes" id="UP000292478">
    <property type="component" value="Unassembled WGS sequence"/>
</dbReference>
<dbReference type="PANTHER" id="PTHR22901">
    <property type="entry name" value="SIALATE O-ACETYLESTERASE"/>
    <property type="match status" value="1"/>
</dbReference>
<accession>A0A4R0VCB9</accession>
<evidence type="ECO:0000313" key="5">
    <source>
        <dbReference type="Proteomes" id="UP000292787"/>
    </source>
</evidence>